<accession>A0AAD4LUR6</accession>
<reference evidence="2" key="1">
    <citation type="journal article" date="2022" name="New Phytol.">
        <title>Evolutionary transition to the ectomycorrhizal habit in the genomes of a hyperdiverse lineage of mushroom-forming fungi.</title>
        <authorList>
            <person name="Looney B."/>
            <person name="Miyauchi S."/>
            <person name="Morin E."/>
            <person name="Drula E."/>
            <person name="Courty P.E."/>
            <person name="Kohler A."/>
            <person name="Kuo A."/>
            <person name="LaButti K."/>
            <person name="Pangilinan J."/>
            <person name="Lipzen A."/>
            <person name="Riley R."/>
            <person name="Andreopoulos W."/>
            <person name="He G."/>
            <person name="Johnson J."/>
            <person name="Nolan M."/>
            <person name="Tritt A."/>
            <person name="Barry K.W."/>
            <person name="Grigoriev I.V."/>
            <person name="Nagy L.G."/>
            <person name="Hibbett D."/>
            <person name="Henrissat B."/>
            <person name="Matheny P.B."/>
            <person name="Labbe J."/>
            <person name="Martin F.M."/>
        </authorList>
    </citation>
    <scope>NUCLEOTIDE SEQUENCE</scope>
    <source>
        <strain evidence="2">BPL690</strain>
    </source>
</reference>
<organism evidence="2 3">
    <name type="scientific">Multifurca ochricompacta</name>
    <dbReference type="NCBI Taxonomy" id="376703"/>
    <lineage>
        <taxon>Eukaryota</taxon>
        <taxon>Fungi</taxon>
        <taxon>Dikarya</taxon>
        <taxon>Basidiomycota</taxon>
        <taxon>Agaricomycotina</taxon>
        <taxon>Agaricomycetes</taxon>
        <taxon>Russulales</taxon>
        <taxon>Russulaceae</taxon>
        <taxon>Multifurca</taxon>
    </lineage>
</organism>
<evidence type="ECO:0000313" key="3">
    <source>
        <dbReference type="Proteomes" id="UP001203297"/>
    </source>
</evidence>
<comment type="caution">
    <text evidence="2">The sequence shown here is derived from an EMBL/GenBank/DDBJ whole genome shotgun (WGS) entry which is preliminary data.</text>
</comment>
<gene>
    <name evidence="2" type="ORF">B0F90DRAFT_382345</name>
</gene>
<dbReference type="EMBL" id="WTXG01000160">
    <property type="protein sequence ID" value="KAI0291375.1"/>
    <property type="molecule type" value="Genomic_DNA"/>
</dbReference>
<sequence length="251" mass="27019">MQNQFKSSSKLCRYGTLEECSNRKCRFQHTNPPPLYSTALKSASPKPATPAFATATKGSLTKPSRPITRDKGSDERSRFQDAVHSTPASPSSEVHDTAPTTHAQKSGSNMNVLAQATDGLTIYRAWLETQVEAQKAKVKAMSAQYSIPIPNLDSNPFDIPSLTTLAAAQMVNALPTTAVATGVASNLHRQTMATLVNSAQEVPLALGAYPALQGVLPNIPKMVTTHDAYCAIPLNQPRARNRSNRHKGPTQ</sequence>
<evidence type="ECO:0000313" key="2">
    <source>
        <dbReference type="EMBL" id="KAI0291375.1"/>
    </source>
</evidence>
<evidence type="ECO:0008006" key="4">
    <source>
        <dbReference type="Google" id="ProtNLM"/>
    </source>
</evidence>
<feature type="compositionally biased region" description="Low complexity" evidence="1">
    <location>
        <begin position="39"/>
        <end position="57"/>
    </location>
</feature>
<protein>
    <recommendedName>
        <fullName evidence="4">C3H1-type domain-containing protein</fullName>
    </recommendedName>
</protein>
<evidence type="ECO:0000256" key="1">
    <source>
        <dbReference type="SAM" id="MobiDB-lite"/>
    </source>
</evidence>
<feature type="region of interest" description="Disordered" evidence="1">
    <location>
        <begin position="25"/>
        <end position="108"/>
    </location>
</feature>
<proteinExistence type="predicted"/>
<name>A0AAD4LUR6_9AGAM</name>
<keyword evidence="3" id="KW-1185">Reference proteome</keyword>
<feature type="compositionally biased region" description="Polar residues" evidence="1">
    <location>
        <begin position="86"/>
        <end position="108"/>
    </location>
</feature>
<dbReference type="AlphaFoldDB" id="A0AAD4LUR6"/>
<feature type="compositionally biased region" description="Basic and acidic residues" evidence="1">
    <location>
        <begin position="67"/>
        <end position="81"/>
    </location>
</feature>
<dbReference type="Proteomes" id="UP001203297">
    <property type="component" value="Unassembled WGS sequence"/>
</dbReference>